<dbReference type="Proteomes" id="UP000243975">
    <property type="component" value="Unassembled WGS sequence"/>
</dbReference>
<dbReference type="SUPFAM" id="SSF51445">
    <property type="entry name" value="(Trans)glycosidases"/>
    <property type="match status" value="1"/>
</dbReference>
<dbReference type="GO" id="GO:0016787">
    <property type="term" value="F:hydrolase activity"/>
    <property type="evidence" value="ECO:0007669"/>
    <property type="project" value="UniProtKB-KW"/>
</dbReference>
<sequence>MKSHNFRGMNVVATGGRASRCRCSSIRTRFGVFRVLDEKEMHGVNSQRIMHGFKVYQLTKVSNDGRVITVDGQRRIILSGSIHYPRNTSDAHEPLPYEYDFSGNLSGLLKPFMMKGFMLLFVWGHMFVIFEQAVYIKVSKHVLNEIMGTYRFSYVVA</sequence>
<keyword evidence="1" id="KW-0812">Transmembrane</keyword>
<dbReference type="STRING" id="59895.A0A118JU78"/>
<keyword evidence="1" id="KW-1133">Transmembrane helix</keyword>
<organism evidence="2 3">
    <name type="scientific">Cynara cardunculus var. scolymus</name>
    <name type="common">Globe artichoke</name>
    <name type="synonym">Cynara scolymus</name>
    <dbReference type="NCBI Taxonomy" id="59895"/>
    <lineage>
        <taxon>Eukaryota</taxon>
        <taxon>Viridiplantae</taxon>
        <taxon>Streptophyta</taxon>
        <taxon>Embryophyta</taxon>
        <taxon>Tracheophyta</taxon>
        <taxon>Spermatophyta</taxon>
        <taxon>Magnoliopsida</taxon>
        <taxon>eudicotyledons</taxon>
        <taxon>Gunneridae</taxon>
        <taxon>Pentapetalae</taxon>
        <taxon>asterids</taxon>
        <taxon>campanulids</taxon>
        <taxon>Asterales</taxon>
        <taxon>Asteraceae</taxon>
        <taxon>Carduoideae</taxon>
        <taxon>Cardueae</taxon>
        <taxon>Carduinae</taxon>
        <taxon>Cynara</taxon>
    </lineage>
</organism>
<protein>
    <submittedName>
        <fullName evidence="2">Glycoside hydrolase, catalytic domain-containing protein</fullName>
    </submittedName>
</protein>
<accession>A0A118JU78</accession>
<reference evidence="2 3" key="1">
    <citation type="journal article" date="2016" name="Sci. Rep.">
        <title>The genome sequence of the outbreeding globe artichoke constructed de novo incorporating a phase-aware low-pass sequencing strategy of F1 progeny.</title>
        <authorList>
            <person name="Scaglione D."/>
            <person name="Reyes-Chin-Wo S."/>
            <person name="Acquadro A."/>
            <person name="Froenicke L."/>
            <person name="Portis E."/>
            <person name="Beitel C."/>
            <person name="Tirone M."/>
            <person name="Mauro R."/>
            <person name="Lo Monaco A."/>
            <person name="Mauromicale G."/>
            <person name="Faccioli P."/>
            <person name="Cattivelli L."/>
            <person name="Rieseberg L."/>
            <person name="Michelmore R."/>
            <person name="Lanteri S."/>
        </authorList>
    </citation>
    <scope>NUCLEOTIDE SEQUENCE [LARGE SCALE GENOMIC DNA]</scope>
    <source>
        <strain evidence="2">2C</strain>
    </source>
</reference>
<evidence type="ECO:0000313" key="2">
    <source>
        <dbReference type="EMBL" id="KVH91317.1"/>
    </source>
</evidence>
<comment type="caution">
    <text evidence="2">The sequence shown here is derived from an EMBL/GenBank/DDBJ whole genome shotgun (WGS) entry which is preliminary data.</text>
</comment>
<dbReference type="InterPro" id="IPR017853">
    <property type="entry name" value="GH"/>
</dbReference>
<dbReference type="AlphaFoldDB" id="A0A118JU78"/>
<evidence type="ECO:0000256" key="1">
    <source>
        <dbReference type="SAM" id="Phobius"/>
    </source>
</evidence>
<proteinExistence type="predicted"/>
<gene>
    <name evidence="2" type="ORF">Ccrd_006662</name>
</gene>
<dbReference type="EMBL" id="LEKV01005049">
    <property type="protein sequence ID" value="KVH91317.1"/>
    <property type="molecule type" value="Genomic_DNA"/>
</dbReference>
<feature type="transmembrane region" description="Helical" evidence="1">
    <location>
        <begin position="117"/>
        <end position="136"/>
    </location>
</feature>
<keyword evidence="1" id="KW-0472">Membrane</keyword>
<keyword evidence="2" id="KW-0378">Hydrolase</keyword>
<keyword evidence="3" id="KW-1185">Reference proteome</keyword>
<evidence type="ECO:0000313" key="3">
    <source>
        <dbReference type="Proteomes" id="UP000243975"/>
    </source>
</evidence>
<name>A0A118JU78_CYNCS</name>
<dbReference type="Gramene" id="KVH91317">
    <property type="protein sequence ID" value="KVH91317"/>
    <property type="gene ID" value="Ccrd_006662"/>
</dbReference>